<dbReference type="SMART" id="SM00487">
    <property type="entry name" value="DEXDc"/>
    <property type="match status" value="1"/>
</dbReference>
<keyword evidence="6" id="KW-0378">Hydrolase</keyword>
<dbReference type="InterPro" id="IPR006935">
    <property type="entry name" value="Helicase/UvrB_N"/>
</dbReference>
<dbReference type="InterPro" id="IPR001650">
    <property type="entry name" value="Helicase_C-like"/>
</dbReference>
<evidence type="ECO:0000256" key="1">
    <source>
        <dbReference type="ARBA" id="ARBA00022741"/>
    </source>
</evidence>
<keyword evidence="2" id="KW-0067">ATP-binding</keyword>
<accession>A0ABT0XK02</accession>
<reference evidence="6" key="1">
    <citation type="submission" date="2022-06" db="EMBL/GenBank/DDBJ databases">
        <title>Alkalicoccobacillus porphyridii sp. nov., isolated from a marine red alga, Porphyridium purpureum and reclassification of Shouchella plakortidis and Shouchella gibsonii as Alkalicoccobacillus plakortidis comb. nov. and Alkalicoccobacillus gibsonii comb. nov.</title>
        <authorList>
            <person name="Kim K.H."/>
            <person name="Lee J.K."/>
            <person name="Han D.M."/>
            <person name="Baek J.H."/>
            <person name="Jeon C.O."/>
        </authorList>
    </citation>
    <scope>NUCLEOTIDE SEQUENCE</scope>
    <source>
        <strain evidence="6">DSM 19153</strain>
    </source>
</reference>
<evidence type="ECO:0000313" key="7">
    <source>
        <dbReference type="Proteomes" id="UP001203665"/>
    </source>
</evidence>
<dbReference type="PANTHER" id="PTHR30580">
    <property type="entry name" value="PRIMOSOMAL PROTEIN N"/>
    <property type="match status" value="1"/>
</dbReference>
<feature type="domain" description="Helicase C-terminal" evidence="5">
    <location>
        <begin position="260"/>
        <end position="401"/>
    </location>
</feature>
<dbReference type="PANTHER" id="PTHR30580:SF1">
    <property type="entry name" value="COMF OPERON PROTEIN 1"/>
    <property type="match status" value="1"/>
</dbReference>
<sequence>MCKRCGNKDPSLFGRFNSPLKQEHIYYCRHCLALGKISSTTRLYTWKAPTPTYVIPSKPLQWTGTLSTGQSNASNQVIKAIQENSSILVWAVCGAGKTEVLFHGIEAALLAGKRVLLATPRTDVVKELAPRFKKAFPEVKQAALYGGHTKEDTSAPLILATTHQVMRFYQAFDVVIVDEVDAFPYTFDPSLKYGVLQAKKTDACEVYLSATPSKELRNEANLRVVRIPRRYHGYDLPVPRMVWCGNWKKALQKERVPKVVMQWIIEHVNQRTPALLFVPSIYVLDQVSAVLTTHQIRHAAVHSASEDRHTHIESFRAARLPLLITTTILERGITIPRVDIAVLGAEADLFTESALVQISGRVGRDHLAPTGDAVFFHYGKTLAMQAAINHIRKMNEEEVQA</sequence>
<dbReference type="SMART" id="SM00490">
    <property type="entry name" value="HELICc"/>
    <property type="match status" value="1"/>
</dbReference>
<dbReference type="SUPFAM" id="SSF52540">
    <property type="entry name" value="P-loop containing nucleoside triphosphate hydrolases"/>
    <property type="match status" value="1"/>
</dbReference>
<protein>
    <submittedName>
        <fullName evidence="6">DEAD/DEAH box helicase family protein</fullName>
    </submittedName>
</protein>
<dbReference type="InterPro" id="IPR027417">
    <property type="entry name" value="P-loop_NTPase"/>
</dbReference>
<gene>
    <name evidence="6" type="ORF">NDM98_09490</name>
</gene>
<keyword evidence="3" id="KW-0238">DNA-binding</keyword>
<evidence type="ECO:0000256" key="3">
    <source>
        <dbReference type="ARBA" id="ARBA00023125"/>
    </source>
</evidence>
<keyword evidence="6" id="KW-0347">Helicase</keyword>
<dbReference type="InterPro" id="IPR014001">
    <property type="entry name" value="Helicase_ATP-bd"/>
</dbReference>
<dbReference type="PROSITE" id="PS51192">
    <property type="entry name" value="HELICASE_ATP_BIND_1"/>
    <property type="match status" value="1"/>
</dbReference>
<evidence type="ECO:0000259" key="5">
    <source>
        <dbReference type="PROSITE" id="PS51194"/>
    </source>
</evidence>
<feature type="domain" description="Helicase ATP-binding" evidence="4">
    <location>
        <begin position="78"/>
        <end position="230"/>
    </location>
</feature>
<comment type="caution">
    <text evidence="6">The sequence shown here is derived from an EMBL/GenBank/DDBJ whole genome shotgun (WGS) entry which is preliminary data.</text>
</comment>
<keyword evidence="1" id="KW-0547">Nucleotide-binding</keyword>
<dbReference type="EMBL" id="JAMQJY010000001">
    <property type="protein sequence ID" value="MCM2675703.1"/>
    <property type="molecule type" value="Genomic_DNA"/>
</dbReference>
<proteinExistence type="predicted"/>
<dbReference type="GO" id="GO:0004386">
    <property type="term" value="F:helicase activity"/>
    <property type="evidence" value="ECO:0007669"/>
    <property type="project" value="UniProtKB-KW"/>
</dbReference>
<name>A0ABT0XK02_9BACI</name>
<keyword evidence="7" id="KW-1185">Reference proteome</keyword>
<evidence type="ECO:0000259" key="4">
    <source>
        <dbReference type="PROSITE" id="PS51192"/>
    </source>
</evidence>
<dbReference type="Gene3D" id="3.40.50.300">
    <property type="entry name" value="P-loop containing nucleotide triphosphate hydrolases"/>
    <property type="match status" value="2"/>
</dbReference>
<dbReference type="PROSITE" id="PS51194">
    <property type="entry name" value="HELICASE_CTER"/>
    <property type="match status" value="1"/>
</dbReference>
<evidence type="ECO:0000313" key="6">
    <source>
        <dbReference type="EMBL" id="MCM2675703.1"/>
    </source>
</evidence>
<dbReference type="Pfam" id="PF00271">
    <property type="entry name" value="Helicase_C"/>
    <property type="match status" value="1"/>
</dbReference>
<dbReference type="Proteomes" id="UP001203665">
    <property type="component" value="Unassembled WGS sequence"/>
</dbReference>
<dbReference type="CDD" id="cd18785">
    <property type="entry name" value="SF2_C"/>
    <property type="match status" value="1"/>
</dbReference>
<dbReference type="Pfam" id="PF04851">
    <property type="entry name" value="ResIII"/>
    <property type="match status" value="1"/>
</dbReference>
<organism evidence="6 7">
    <name type="scientific">Alkalicoccobacillus plakortidis</name>
    <dbReference type="NCBI Taxonomy" id="444060"/>
    <lineage>
        <taxon>Bacteria</taxon>
        <taxon>Bacillati</taxon>
        <taxon>Bacillota</taxon>
        <taxon>Bacilli</taxon>
        <taxon>Bacillales</taxon>
        <taxon>Bacillaceae</taxon>
        <taxon>Alkalicoccobacillus</taxon>
    </lineage>
</organism>
<evidence type="ECO:0000256" key="2">
    <source>
        <dbReference type="ARBA" id="ARBA00022840"/>
    </source>
</evidence>